<comment type="caution">
    <text evidence="2">The sequence shown here is derived from an EMBL/GenBank/DDBJ whole genome shotgun (WGS) entry which is preliminary data.</text>
</comment>
<accession>A0AAV7IDP6</accession>
<feature type="region of interest" description="Disordered" evidence="1">
    <location>
        <begin position="72"/>
        <end position="91"/>
    </location>
</feature>
<proteinExistence type="predicted"/>
<organism evidence="2 3">
    <name type="scientific">Cotesia glomerata</name>
    <name type="common">Lepidopteran parasitic wasp</name>
    <name type="synonym">Apanteles glomeratus</name>
    <dbReference type="NCBI Taxonomy" id="32391"/>
    <lineage>
        <taxon>Eukaryota</taxon>
        <taxon>Metazoa</taxon>
        <taxon>Ecdysozoa</taxon>
        <taxon>Arthropoda</taxon>
        <taxon>Hexapoda</taxon>
        <taxon>Insecta</taxon>
        <taxon>Pterygota</taxon>
        <taxon>Neoptera</taxon>
        <taxon>Endopterygota</taxon>
        <taxon>Hymenoptera</taxon>
        <taxon>Apocrita</taxon>
        <taxon>Ichneumonoidea</taxon>
        <taxon>Braconidae</taxon>
        <taxon>Microgastrinae</taxon>
        <taxon>Cotesia</taxon>
    </lineage>
</organism>
<evidence type="ECO:0000256" key="1">
    <source>
        <dbReference type="SAM" id="MobiDB-lite"/>
    </source>
</evidence>
<keyword evidence="3" id="KW-1185">Reference proteome</keyword>
<protein>
    <submittedName>
        <fullName evidence="2">Uncharacterized protein</fullName>
    </submittedName>
</protein>
<sequence length="91" mass="10451">MKNKTDDFRNYYRNDRSSSTSWCSSCHNVVRLARVRTTGYTSSWLWVKKRRKRKIEDGKALVAGLRRQGVATAEGKPRKGEGAAATVHYSW</sequence>
<dbReference type="EMBL" id="JAHXZJ010001864">
    <property type="protein sequence ID" value="KAH0550420.1"/>
    <property type="molecule type" value="Genomic_DNA"/>
</dbReference>
<name>A0AAV7IDP6_COTGL</name>
<evidence type="ECO:0000313" key="2">
    <source>
        <dbReference type="EMBL" id="KAH0550420.1"/>
    </source>
</evidence>
<dbReference type="AlphaFoldDB" id="A0AAV7IDP6"/>
<evidence type="ECO:0000313" key="3">
    <source>
        <dbReference type="Proteomes" id="UP000826195"/>
    </source>
</evidence>
<reference evidence="2 3" key="1">
    <citation type="journal article" date="2021" name="J. Hered.">
        <title>A chromosome-level genome assembly of the parasitoid wasp, Cotesia glomerata (Hymenoptera: Braconidae).</title>
        <authorList>
            <person name="Pinto B.J."/>
            <person name="Weis J.J."/>
            <person name="Gamble T."/>
            <person name="Ode P.J."/>
            <person name="Paul R."/>
            <person name="Zaspel J.M."/>
        </authorList>
    </citation>
    <scope>NUCLEOTIDE SEQUENCE [LARGE SCALE GENOMIC DNA]</scope>
    <source>
        <strain evidence="2">CgM1</strain>
    </source>
</reference>
<dbReference type="Proteomes" id="UP000826195">
    <property type="component" value="Unassembled WGS sequence"/>
</dbReference>
<gene>
    <name evidence="2" type="ORF">KQX54_019266</name>
</gene>